<sequence length="231" mass="24768">MKTALIIRHVPREGVAGFRAPIEAAGYVIDRVDVDDQDFHALDLVAPDLVVMMGGPMGVYEREAHPWISCQLKLLARRLAADRPTLGVCFGAQMIAAALGAEVFAGPEKEIGFGPVTVHDAAGPLRHLAEVPVLHWHGDTFTLPEGAELLASSSLYAHQAFRRGHNVLALQFHAEMGEDERFEDWIAQDSDYLAAAGRCPDALRSDHAAHGPGAVAAGRAMIAEWLAGLAA</sequence>
<proteinExistence type="predicted"/>
<dbReference type="GO" id="GO:0005829">
    <property type="term" value="C:cytosol"/>
    <property type="evidence" value="ECO:0007669"/>
    <property type="project" value="TreeGrafter"/>
</dbReference>
<protein>
    <submittedName>
        <fullName evidence="2">Glutamine amidotransferase</fullName>
    </submittedName>
</protein>
<evidence type="ECO:0000313" key="2">
    <source>
        <dbReference type="EMBL" id="KUR70115.1"/>
    </source>
</evidence>
<dbReference type="Gene3D" id="3.40.50.880">
    <property type="match status" value="1"/>
</dbReference>
<keyword evidence="3" id="KW-1185">Reference proteome</keyword>
<dbReference type="Proteomes" id="UP000058012">
    <property type="component" value="Unassembled WGS sequence"/>
</dbReference>
<dbReference type="GO" id="GO:0016740">
    <property type="term" value="F:transferase activity"/>
    <property type="evidence" value="ECO:0007669"/>
    <property type="project" value="UniProtKB-KW"/>
</dbReference>
<evidence type="ECO:0000313" key="3">
    <source>
        <dbReference type="Proteomes" id="UP000058012"/>
    </source>
</evidence>
<dbReference type="AlphaFoldDB" id="A0A124JTE8"/>
<dbReference type="SUPFAM" id="SSF52317">
    <property type="entry name" value="Class I glutamine amidotransferase-like"/>
    <property type="match status" value="1"/>
</dbReference>
<organism evidence="2 3">
    <name type="scientific">Novosphingobium fuchskuhlense</name>
    <dbReference type="NCBI Taxonomy" id="1117702"/>
    <lineage>
        <taxon>Bacteria</taxon>
        <taxon>Pseudomonadati</taxon>
        <taxon>Pseudomonadota</taxon>
        <taxon>Alphaproteobacteria</taxon>
        <taxon>Sphingomonadales</taxon>
        <taxon>Sphingomonadaceae</taxon>
        <taxon>Novosphingobium</taxon>
    </lineage>
</organism>
<dbReference type="PANTHER" id="PTHR42695:SF5">
    <property type="entry name" value="GLUTAMINE AMIDOTRANSFERASE YLR126C-RELATED"/>
    <property type="match status" value="1"/>
</dbReference>
<dbReference type="InterPro" id="IPR044992">
    <property type="entry name" value="ChyE-like"/>
</dbReference>
<dbReference type="EMBL" id="LLZS01000009">
    <property type="protein sequence ID" value="KUR70115.1"/>
    <property type="molecule type" value="Genomic_DNA"/>
</dbReference>
<reference evidence="2 3" key="1">
    <citation type="submission" date="2015-10" db="EMBL/GenBank/DDBJ databases">
        <title>Draft genome sequence of Novosphingobium fuchskuhlense DSM 25065 isolated from a surface water sample of the southwest basin of Lake Grosse Fuchskuhle.</title>
        <authorList>
            <person name="Ruckert C."/>
            <person name="Winkler A."/>
            <person name="Glaeser J."/>
            <person name="Grossart H.-P."/>
            <person name="Kalinowski J."/>
            <person name="Glaeser S."/>
        </authorList>
    </citation>
    <scope>NUCLEOTIDE SEQUENCE [LARGE SCALE GENOMIC DNA]</scope>
    <source>
        <strain evidence="2 3">FNE08-7</strain>
    </source>
</reference>
<accession>A0A124JTE8</accession>
<dbReference type="PANTHER" id="PTHR42695">
    <property type="entry name" value="GLUTAMINE AMIDOTRANSFERASE YLR126C-RELATED"/>
    <property type="match status" value="1"/>
</dbReference>
<keyword evidence="2" id="KW-0808">Transferase</keyword>
<dbReference type="STRING" id="1117702.AQZ52_14705"/>
<comment type="caution">
    <text evidence="2">The sequence shown here is derived from an EMBL/GenBank/DDBJ whole genome shotgun (WGS) entry which is preliminary data.</text>
</comment>
<gene>
    <name evidence="2" type="ORF">AQZ52_14705</name>
</gene>
<dbReference type="NCBIfam" id="NF005458">
    <property type="entry name" value="PRK07053.1"/>
    <property type="match status" value="1"/>
</dbReference>
<feature type="domain" description="Glutamine amidotransferase" evidence="1">
    <location>
        <begin position="30"/>
        <end position="178"/>
    </location>
</feature>
<evidence type="ECO:0000259" key="1">
    <source>
        <dbReference type="Pfam" id="PF00117"/>
    </source>
</evidence>
<dbReference type="InterPro" id="IPR029062">
    <property type="entry name" value="Class_I_gatase-like"/>
</dbReference>
<name>A0A124JTE8_9SPHN</name>
<dbReference type="InterPro" id="IPR017926">
    <property type="entry name" value="GATASE"/>
</dbReference>
<dbReference type="PROSITE" id="PS51273">
    <property type="entry name" value="GATASE_TYPE_1"/>
    <property type="match status" value="1"/>
</dbReference>
<dbReference type="Pfam" id="PF00117">
    <property type="entry name" value="GATase"/>
    <property type="match status" value="1"/>
</dbReference>
<dbReference type="OrthoDB" id="9813383at2"/>
<dbReference type="RefSeq" id="WP_067912581.1">
    <property type="nucleotide sequence ID" value="NZ_KQ954246.1"/>
</dbReference>
<keyword evidence="2" id="KW-0315">Glutamine amidotransferase</keyword>
<dbReference type="CDD" id="cd01741">
    <property type="entry name" value="GATase1_1"/>
    <property type="match status" value="1"/>
</dbReference>